<evidence type="ECO:0000256" key="8">
    <source>
        <dbReference type="ARBA" id="ARBA00023098"/>
    </source>
</evidence>
<keyword evidence="6" id="KW-0256">Endoplasmic reticulum</keyword>
<organism evidence="11 12">
    <name type="scientific">Eragrostis curvula</name>
    <name type="common">weeping love grass</name>
    <dbReference type="NCBI Taxonomy" id="38414"/>
    <lineage>
        <taxon>Eukaryota</taxon>
        <taxon>Viridiplantae</taxon>
        <taxon>Streptophyta</taxon>
        <taxon>Embryophyta</taxon>
        <taxon>Tracheophyta</taxon>
        <taxon>Spermatophyta</taxon>
        <taxon>Magnoliopsida</taxon>
        <taxon>Liliopsida</taxon>
        <taxon>Poales</taxon>
        <taxon>Poaceae</taxon>
        <taxon>PACMAD clade</taxon>
        <taxon>Chloridoideae</taxon>
        <taxon>Eragrostideae</taxon>
        <taxon>Eragrostidinae</taxon>
        <taxon>Eragrostis</taxon>
    </lineage>
</organism>
<proteinExistence type="inferred from homology"/>
<evidence type="ECO:0000256" key="5">
    <source>
        <dbReference type="ARBA" id="ARBA00022692"/>
    </source>
</evidence>
<evidence type="ECO:0000256" key="6">
    <source>
        <dbReference type="ARBA" id="ARBA00022824"/>
    </source>
</evidence>
<evidence type="ECO:0000256" key="1">
    <source>
        <dbReference type="ARBA" id="ARBA00004477"/>
    </source>
</evidence>
<dbReference type="AlphaFoldDB" id="A0A5J9SDM5"/>
<dbReference type="PANTHER" id="PTHR12317:SF75">
    <property type="entry name" value="ACYLTRANSFERASE"/>
    <property type="match status" value="1"/>
</dbReference>
<reference evidence="11 12" key="1">
    <citation type="journal article" date="2019" name="Sci. Rep.">
        <title>A high-quality genome of Eragrostis curvula grass provides insights into Poaceae evolution and supports new strategies to enhance forage quality.</title>
        <authorList>
            <person name="Carballo J."/>
            <person name="Santos B.A.C.M."/>
            <person name="Zappacosta D."/>
            <person name="Garbus I."/>
            <person name="Selva J.P."/>
            <person name="Gallo C.A."/>
            <person name="Diaz A."/>
            <person name="Albertini E."/>
            <person name="Caccamo M."/>
            <person name="Echenique V."/>
        </authorList>
    </citation>
    <scope>NUCLEOTIDE SEQUENCE [LARGE SCALE GENOMIC DNA]</scope>
    <source>
        <strain evidence="12">cv. Victoria</strain>
        <tissue evidence="11">Leaf</tissue>
    </source>
</reference>
<evidence type="ECO:0000256" key="3">
    <source>
        <dbReference type="ARBA" id="ARBA00022516"/>
    </source>
</evidence>
<name>A0A5J9SDM5_9POAL</name>
<feature type="non-terminal residue" evidence="11">
    <location>
        <position position="185"/>
    </location>
</feature>
<dbReference type="Pfam" id="PF03982">
    <property type="entry name" value="DAGAT"/>
    <property type="match status" value="1"/>
</dbReference>
<dbReference type="GO" id="GO:0004144">
    <property type="term" value="F:diacylglycerol O-acyltransferase activity"/>
    <property type="evidence" value="ECO:0007669"/>
    <property type="project" value="UniProtKB-ARBA"/>
</dbReference>
<evidence type="ECO:0008006" key="13">
    <source>
        <dbReference type="Google" id="ProtNLM"/>
    </source>
</evidence>
<keyword evidence="4" id="KW-0808">Transferase</keyword>
<evidence type="ECO:0000256" key="7">
    <source>
        <dbReference type="ARBA" id="ARBA00022989"/>
    </source>
</evidence>
<comment type="caution">
    <text evidence="11">The sequence shown here is derived from an EMBL/GenBank/DDBJ whole genome shotgun (WGS) entry which is preliminary data.</text>
</comment>
<dbReference type="PANTHER" id="PTHR12317">
    <property type="entry name" value="DIACYLGLYCEROL O-ACYLTRANSFERASE"/>
    <property type="match status" value="1"/>
</dbReference>
<keyword evidence="5" id="KW-0812">Transmembrane</keyword>
<keyword evidence="12" id="KW-1185">Reference proteome</keyword>
<dbReference type="Gramene" id="TVT97219">
    <property type="protein sequence ID" value="TVT97219"/>
    <property type="gene ID" value="EJB05_57526"/>
</dbReference>
<evidence type="ECO:0000313" key="12">
    <source>
        <dbReference type="Proteomes" id="UP000324897"/>
    </source>
</evidence>
<dbReference type="GO" id="GO:0019432">
    <property type="term" value="P:triglyceride biosynthetic process"/>
    <property type="evidence" value="ECO:0007669"/>
    <property type="project" value="TreeGrafter"/>
</dbReference>
<accession>A0A5J9SDM5</accession>
<evidence type="ECO:0000256" key="4">
    <source>
        <dbReference type="ARBA" id="ARBA00022679"/>
    </source>
</evidence>
<protein>
    <recommendedName>
        <fullName evidence="13">Acyltransferase</fullName>
    </recommendedName>
</protein>
<keyword evidence="10" id="KW-0012">Acyltransferase</keyword>
<evidence type="ECO:0000256" key="9">
    <source>
        <dbReference type="ARBA" id="ARBA00023136"/>
    </source>
</evidence>
<evidence type="ECO:0000313" key="11">
    <source>
        <dbReference type="EMBL" id="TVT97219.1"/>
    </source>
</evidence>
<evidence type="ECO:0000256" key="2">
    <source>
        <dbReference type="ARBA" id="ARBA00005420"/>
    </source>
</evidence>
<keyword evidence="7" id="KW-1133">Transmembrane helix</keyword>
<dbReference type="InterPro" id="IPR007130">
    <property type="entry name" value="DAGAT"/>
</dbReference>
<dbReference type="GO" id="GO:0005789">
    <property type="term" value="C:endoplasmic reticulum membrane"/>
    <property type="evidence" value="ECO:0007669"/>
    <property type="project" value="UniProtKB-SubCell"/>
</dbReference>
<comment type="subcellular location">
    <subcellularLocation>
        <location evidence="1">Endoplasmic reticulum membrane</location>
        <topology evidence="1">Multi-pass membrane protein</topology>
    </subcellularLocation>
</comment>
<dbReference type="Proteomes" id="UP000324897">
    <property type="component" value="Unassembled WGS sequence"/>
</dbReference>
<comment type="similarity">
    <text evidence="2">Belongs to the diacylglycerol acyltransferase family.</text>
</comment>
<sequence length="185" mass="20565">METQGLPCNGVVKGGDVFGYEPHSVLPIGMSVLADLLGFLPLTKIKILASSAVSQLFFFRLSFVVDGMQLSFEGSAFDFVNFKLGQIWTWLGLIPATRKNFYSYLEAGYSCIIVPGGVREMLHMDRESEVAFLKSRKGIVKIAMQSGSPLVPAFCFGQWWRPGDKLFVIIAKAVKFTPIIFWGRL</sequence>
<keyword evidence="9" id="KW-0472">Membrane</keyword>
<feature type="non-terminal residue" evidence="11">
    <location>
        <position position="1"/>
    </location>
</feature>
<dbReference type="EMBL" id="RWGY01001055">
    <property type="protein sequence ID" value="TVT97219.1"/>
    <property type="molecule type" value="Genomic_DNA"/>
</dbReference>
<dbReference type="OrthoDB" id="264532at2759"/>
<keyword evidence="8" id="KW-0443">Lipid metabolism</keyword>
<keyword evidence="3" id="KW-0444">Lipid biosynthesis</keyword>
<gene>
    <name evidence="11" type="ORF">EJB05_57526</name>
</gene>
<evidence type="ECO:0000256" key="10">
    <source>
        <dbReference type="ARBA" id="ARBA00023315"/>
    </source>
</evidence>